<evidence type="ECO:0000256" key="4">
    <source>
        <dbReference type="ARBA" id="ARBA00022833"/>
    </source>
</evidence>
<evidence type="ECO:0000313" key="11">
    <source>
        <dbReference type="WBParaSite" id="ECPE_0000396501-mRNA-1"/>
    </source>
</evidence>
<feature type="binding site" evidence="7">
    <location>
        <position position="147"/>
    </location>
    <ligand>
        <name>Zn(2+)</name>
        <dbReference type="ChEBI" id="CHEBI:29105"/>
    </ligand>
</feature>
<comment type="catalytic activity">
    <reaction evidence="6 8">
        <text>hydrogencarbonate + H(+) = CO2 + H2O</text>
        <dbReference type="Rhea" id="RHEA:10748"/>
        <dbReference type="ChEBI" id="CHEBI:15377"/>
        <dbReference type="ChEBI" id="CHEBI:15378"/>
        <dbReference type="ChEBI" id="CHEBI:16526"/>
        <dbReference type="ChEBI" id="CHEBI:17544"/>
        <dbReference type="EC" id="4.2.1.1"/>
    </reaction>
</comment>
<dbReference type="WBParaSite" id="ECPE_0000396501-mRNA-1">
    <property type="protein sequence ID" value="ECPE_0000396501-mRNA-1"/>
    <property type="gene ID" value="ECPE_0000396501"/>
</dbReference>
<dbReference type="SUPFAM" id="SSF53056">
    <property type="entry name" value="beta-carbonic anhydrase, cab"/>
    <property type="match status" value="1"/>
</dbReference>
<evidence type="ECO:0000313" key="9">
    <source>
        <dbReference type="EMBL" id="VDP71164.1"/>
    </source>
</evidence>
<evidence type="ECO:0000256" key="8">
    <source>
        <dbReference type="RuleBase" id="RU003956"/>
    </source>
</evidence>
<dbReference type="OrthoDB" id="10020193at2759"/>
<evidence type="ECO:0000256" key="5">
    <source>
        <dbReference type="ARBA" id="ARBA00023239"/>
    </source>
</evidence>
<dbReference type="InterPro" id="IPR036874">
    <property type="entry name" value="Carbonic_anhydrase_sf"/>
</dbReference>
<protein>
    <recommendedName>
        <fullName evidence="2 8">Carbonic anhydrase</fullName>
        <ecNumber evidence="2 8">4.2.1.1</ecNumber>
    </recommendedName>
    <alternativeName>
        <fullName evidence="8">Carbonate dehydratase</fullName>
    </alternativeName>
</protein>
<dbReference type="Pfam" id="PF00484">
    <property type="entry name" value="Pro_CA"/>
    <property type="match status" value="1"/>
</dbReference>
<dbReference type="GO" id="GO:0008270">
    <property type="term" value="F:zinc ion binding"/>
    <property type="evidence" value="ECO:0007669"/>
    <property type="project" value="UniProtKB-UniRule"/>
</dbReference>
<dbReference type="EMBL" id="UZAN01040851">
    <property type="protein sequence ID" value="VDP71164.1"/>
    <property type="molecule type" value="Genomic_DNA"/>
</dbReference>
<comment type="cofactor">
    <cofactor evidence="7">
        <name>Zn(2+)</name>
        <dbReference type="ChEBI" id="CHEBI:29105"/>
    </cofactor>
    <text evidence="7">Binds 1 zinc ion per subunit.</text>
</comment>
<comment type="function">
    <text evidence="8">Reversible hydration of carbon dioxide.</text>
</comment>
<dbReference type="PANTHER" id="PTHR11002:SF76">
    <property type="entry name" value="CARBONIC ANHYDRASE"/>
    <property type="match status" value="1"/>
</dbReference>
<evidence type="ECO:0000256" key="2">
    <source>
        <dbReference type="ARBA" id="ARBA00012925"/>
    </source>
</evidence>
<dbReference type="SMART" id="SM00947">
    <property type="entry name" value="Pro_CA"/>
    <property type="match status" value="1"/>
</dbReference>
<keyword evidence="5 8" id="KW-0456">Lyase</keyword>
<reference evidence="9 10" key="2">
    <citation type="submission" date="2018-11" db="EMBL/GenBank/DDBJ databases">
        <authorList>
            <consortium name="Pathogen Informatics"/>
        </authorList>
    </citation>
    <scope>NUCLEOTIDE SEQUENCE [LARGE SCALE GENOMIC DNA]</scope>
    <source>
        <strain evidence="9 10">Egypt</strain>
    </source>
</reference>
<name>A0A183AAH3_9TREM</name>
<dbReference type="PANTHER" id="PTHR11002">
    <property type="entry name" value="CARBONIC ANHYDRASE"/>
    <property type="match status" value="1"/>
</dbReference>
<dbReference type="EC" id="4.2.1.1" evidence="2 8"/>
<dbReference type="Proteomes" id="UP000272942">
    <property type="component" value="Unassembled WGS sequence"/>
</dbReference>
<dbReference type="InterPro" id="IPR001765">
    <property type="entry name" value="Carbonic_anhydrase"/>
</dbReference>
<evidence type="ECO:0000256" key="3">
    <source>
        <dbReference type="ARBA" id="ARBA00022723"/>
    </source>
</evidence>
<evidence type="ECO:0000256" key="1">
    <source>
        <dbReference type="ARBA" id="ARBA00006217"/>
    </source>
</evidence>
<comment type="similarity">
    <text evidence="1 8">Belongs to the beta-class carbonic anhydrase family.</text>
</comment>
<dbReference type="GO" id="GO:0004089">
    <property type="term" value="F:carbonate dehydratase activity"/>
    <property type="evidence" value="ECO:0007669"/>
    <property type="project" value="UniProtKB-UniRule"/>
</dbReference>
<evidence type="ECO:0000313" key="10">
    <source>
        <dbReference type="Proteomes" id="UP000272942"/>
    </source>
</evidence>
<reference evidence="11" key="1">
    <citation type="submission" date="2016-06" db="UniProtKB">
        <authorList>
            <consortium name="WormBaseParasite"/>
        </authorList>
    </citation>
    <scope>IDENTIFICATION</scope>
</reference>
<dbReference type="Gene3D" id="3.40.1050.10">
    <property type="entry name" value="Carbonic anhydrase"/>
    <property type="match status" value="1"/>
</dbReference>
<gene>
    <name evidence="9" type="ORF">ECPE_LOCUS3958</name>
</gene>
<evidence type="ECO:0000256" key="6">
    <source>
        <dbReference type="ARBA" id="ARBA00048348"/>
    </source>
</evidence>
<proteinExistence type="inferred from homology"/>
<keyword evidence="10" id="KW-1185">Reference proteome</keyword>
<keyword evidence="3 7" id="KW-0479">Metal-binding</keyword>
<organism evidence="11">
    <name type="scientific">Echinostoma caproni</name>
    <dbReference type="NCBI Taxonomy" id="27848"/>
    <lineage>
        <taxon>Eukaryota</taxon>
        <taxon>Metazoa</taxon>
        <taxon>Spiralia</taxon>
        <taxon>Lophotrochozoa</taxon>
        <taxon>Platyhelminthes</taxon>
        <taxon>Trematoda</taxon>
        <taxon>Digenea</taxon>
        <taxon>Plagiorchiida</taxon>
        <taxon>Echinostomata</taxon>
        <taxon>Echinostomatoidea</taxon>
        <taxon>Echinostomatidae</taxon>
        <taxon>Echinostoma</taxon>
    </lineage>
</organism>
<keyword evidence="4 7" id="KW-0862">Zinc</keyword>
<sequence length="294" mass="32569">MENKKLSNQLPGGRVGNMLAFCSRDLGFKPHLGRWIRTADKTQPDSHLTAYMERLIKGALAFTRGGQREFIKHVNAGYTPAGVLLSCVDARVFPSKILGAQPGELLILRNAGNFAPEHGEGGSNTVLSTLELGCLHGKVKDVVICGHSDCKAMHLLCSIGSKVTDGQLVEKQMSPLQKWVAGQGIKCWKKWQSKTNAVRFPAFKEEQLILNMRSDLIKNLEPVDIISQINVLQQMSNVYAYPLLAEKLAAKALRVHGFWFSVHAGQMYVYNPQREGFVPITEETLAELVRESAK</sequence>
<feature type="binding site" evidence="7">
    <location>
        <position position="89"/>
    </location>
    <ligand>
        <name>Zn(2+)</name>
        <dbReference type="ChEBI" id="CHEBI:29105"/>
    </ligand>
</feature>
<dbReference type="AlphaFoldDB" id="A0A183AAH3"/>
<feature type="binding site" evidence="7">
    <location>
        <position position="87"/>
    </location>
    <ligand>
        <name>Zn(2+)</name>
        <dbReference type="ChEBI" id="CHEBI:29105"/>
    </ligand>
</feature>
<accession>A0A183AAH3</accession>
<evidence type="ECO:0000256" key="7">
    <source>
        <dbReference type="PIRSR" id="PIRSR601765-1"/>
    </source>
</evidence>
<feature type="binding site" evidence="7">
    <location>
        <position position="150"/>
    </location>
    <ligand>
        <name>Zn(2+)</name>
        <dbReference type="ChEBI" id="CHEBI:29105"/>
    </ligand>
</feature>